<feature type="chain" id="PRO_5019312672" description="Copper-binding protein" evidence="2">
    <location>
        <begin position="24"/>
        <end position="131"/>
    </location>
</feature>
<proteinExistence type="predicted"/>
<sequence length="131" mass="13438">MKTLTTFFSACALSLGLIGAAHAQAAGSEHSTHHATPAAASEPASKPQMAPGGGMMKNMEAHMQAMNGMHQKMATARTPEERQALMADHMKSMPANGARMQGCQEMMGSMMNPAGDAPSAAEPATSPAAKG</sequence>
<feature type="compositionally biased region" description="Low complexity" evidence="1">
    <location>
        <begin position="117"/>
        <end position="131"/>
    </location>
</feature>
<name>A0A424WJU7_ALCXX</name>
<evidence type="ECO:0008006" key="5">
    <source>
        <dbReference type="Google" id="ProtNLM"/>
    </source>
</evidence>
<protein>
    <recommendedName>
        <fullName evidence="5">Copper-binding protein</fullName>
    </recommendedName>
</protein>
<feature type="signal peptide" evidence="2">
    <location>
        <begin position="1"/>
        <end position="23"/>
    </location>
</feature>
<evidence type="ECO:0000313" key="4">
    <source>
        <dbReference type="Proteomes" id="UP000285324"/>
    </source>
</evidence>
<feature type="compositionally biased region" description="Low complexity" evidence="1">
    <location>
        <begin position="34"/>
        <end position="45"/>
    </location>
</feature>
<accession>A0A424WJU7</accession>
<dbReference type="OrthoDB" id="7032527at2"/>
<dbReference type="Proteomes" id="UP000285324">
    <property type="component" value="Unassembled WGS sequence"/>
</dbReference>
<dbReference type="RefSeq" id="WP_118931673.1">
    <property type="nucleotide sequence ID" value="NZ_CP061008.1"/>
</dbReference>
<evidence type="ECO:0000256" key="2">
    <source>
        <dbReference type="SAM" id="SignalP"/>
    </source>
</evidence>
<evidence type="ECO:0000256" key="1">
    <source>
        <dbReference type="SAM" id="MobiDB-lite"/>
    </source>
</evidence>
<dbReference type="EMBL" id="QVXO01000003">
    <property type="protein sequence ID" value="RPJ93377.1"/>
    <property type="molecule type" value="Genomic_DNA"/>
</dbReference>
<keyword evidence="2" id="KW-0732">Signal</keyword>
<reference evidence="3 4" key="1">
    <citation type="submission" date="2018-08" db="EMBL/GenBank/DDBJ databases">
        <title>Achromobacter xylosoxidans Genome sequencing and assembly.</title>
        <authorList>
            <person name="Wang R."/>
            <person name="Rensing C."/>
            <person name="Li Y."/>
        </authorList>
    </citation>
    <scope>NUCLEOTIDE SEQUENCE [LARGE SCALE GENOMIC DNA]</scope>
    <source>
        <strain evidence="3 4">GD003A</strain>
    </source>
</reference>
<feature type="region of interest" description="Disordered" evidence="1">
    <location>
        <begin position="28"/>
        <end position="56"/>
    </location>
</feature>
<evidence type="ECO:0000313" key="3">
    <source>
        <dbReference type="EMBL" id="RPJ93377.1"/>
    </source>
</evidence>
<organism evidence="3 4">
    <name type="scientific">Alcaligenes xylosoxydans xylosoxydans</name>
    <name type="common">Achromobacter xylosoxidans</name>
    <dbReference type="NCBI Taxonomy" id="85698"/>
    <lineage>
        <taxon>Bacteria</taxon>
        <taxon>Pseudomonadati</taxon>
        <taxon>Pseudomonadota</taxon>
        <taxon>Betaproteobacteria</taxon>
        <taxon>Burkholderiales</taxon>
        <taxon>Alcaligenaceae</taxon>
        <taxon>Achromobacter</taxon>
    </lineage>
</organism>
<gene>
    <name evidence="3" type="ORF">DY367_03365</name>
</gene>
<feature type="region of interest" description="Disordered" evidence="1">
    <location>
        <begin position="112"/>
        <end position="131"/>
    </location>
</feature>
<comment type="caution">
    <text evidence="3">The sequence shown here is derived from an EMBL/GenBank/DDBJ whole genome shotgun (WGS) entry which is preliminary data.</text>
</comment>
<dbReference type="AlphaFoldDB" id="A0A424WJU7"/>